<dbReference type="InterPro" id="IPR051122">
    <property type="entry name" value="SDR_DHRS6-like"/>
</dbReference>
<dbReference type="SUPFAM" id="SSF51735">
    <property type="entry name" value="NAD(P)-binding Rossmann-fold domains"/>
    <property type="match status" value="1"/>
</dbReference>
<dbReference type="InterPro" id="IPR036291">
    <property type="entry name" value="NAD(P)-bd_dom_sf"/>
</dbReference>
<dbReference type="AlphaFoldDB" id="A0A5B9PHK5"/>
<evidence type="ECO:0000313" key="4">
    <source>
        <dbReference type="EMBL" id="QEG24126.1"/>
    </source>
</evidence>
<organism evidence="4 5">
    <name type="scientific">Mariniblastus fucicola</name>
    <dbReference type="NCBI Taxonomy" id="980251"/>
    <lineage>
        <taxon>Bacteria</taxon>
        <taxon>Pseudomonadati</taxon>
        <taxon>Planctomycetota</taxon>
        <taxon>Planctomycetia</taxon>
        <taxon>Pirellulales</taxon>
        <taxon>Pirellulaceae</taxon>
        <taxon>Mariniblastus</taxon>
    </lineage>
</organism>
<dbReference type="Gene3D" id="3.40.50.720">
    <property type="entry name" value="NAD(P)-binding Rossmann-like Domain"/>
    <property type="match status" value="1"/>
</dbReference>
<feature type="domain" description="Ketoreductase" evidence="3">
    <location>
        <begin position="4"/>
        <end position="171"/>
    </location>
</feature>
<evidence type="ECO:0000256" key="1">
    <source>
        <dbReference type="ARBA" id="ARBA00006484"/>
    </source>
</evidence>
<dbReference type="KEGG" id="mff:MFFC18_40420"/>
<keyword evidence="2 4" id="KW-0560">Oxidoreductase</keyword>
<dbReference type="OrthoDB" id="9803333at2"/>
<dbReference type="PRINTS" id="PR00081">
    <property type="entry name" value="GDHRDH"/>
</dbReference>
<dbReference type="EC" id="1.1.1.269" evidence="4"/>
<dbReference type="Pfam" id="PF13561">
    <property type="entry name" value="adh_short_C2"/>
    <property type="match status" value="1"/>
</dbReference>
<evidence type="ECO:0000256" key="2">
    <source>
        <dbReference type="ARBA" id="ARBA00023002"/>
    </source>
</evidence>
<name>A0A5B9PHK5_9BACT</name>
<accession>A0A5B9PHK5</accession>
<dbReference type="RefSeq" id="WP_075084657.1">
    <property type="nucleotide sequence ID" value="NZ_CP042912.1"/>
</dbReference>
<dbReference type="EMBL" id="CP042912">
    <property type="protein sequence ID" value="QEG24126.1"/>
    <property type="molecule type" value="Genomic_DNA"/>
</dbReference>
<keyword evidence="5" id="KW-1185">Reference proteome</keyword>
<proteinExistence type="inferred from homology"/>
<evidence type="ECO:0000259" key="3">
    <source>
        <dbReference type="SMART" id="SM00822"/>
    </source>
</evidence>
<dbReference type="Proteomes" id="UP000322214">
    <property type="component" value="Chromosome"/>
</dbReference>
<comment type="similarity">
    <text evidence="1">Belongs to the short-chain dehydrogenases/reductases (SDR) family.</text>
</comment>
<dbReference type="InterPro" id="IPR002347">
    <property type="entry name" value="SDR_fam"/>
</dbReference>
<dbReference type="SMART" id="SM00822">
    <property type="entry name" value="PKS_KR"/>
    <property type="match status" value="1"/>
</dbReference>
<gene>
    <name evidence="4" type="primary">xecE</name>
    <name evidence="4" type="ORF">MFFC18_40420</name>
</gene>
<dbReference type="STRING" id="980251.GCA_001642875_02232"/>
<reference evidence="4 5" key="1">
    <citation type="submission" date="2019-08" db="EMBL/GenBank/DDBJ databases">
        <title>Deep-cultivation of Planctomycetes and their phenomic and genomic characterization uncovers novel biology.</title>
        <authorList>
            <person name="Wiegand S."/>
            <person name="Jogler M."/>
            <person name="Boedeker C."/>
            <person name="Pinto D."/>
            <person name="Vollmers J."/>
            <person name="Rivas-Marin E."/>
            <person name="Kohn T."/>
            <person name="Peeters S.H."/>
            <person name="Heuer A."/>
            <person name="Rast P."/>
            <person name="Oberbeckmann S."/>
            <person name="Bunk B."/>
            <person name="Jeske O."/>
            <person name="Meyerdierks A."/>
            <person name="Storesund J.E."/>
            <person name="Kallscheuer N."/>
            <person name="Luecker S."/>
            <person name="Lage O.M."/>
            <person name="Pohl T."/>
            <person name="Merkel B.J."/>
            <person name="Hornburger P."/>
            <person name="Mueller R.-W."/>
            <person name="Bruemmer F."/>
            <person name="Labrenz M."/>
            <person name="Spormann A.M."/>
            <person name="Op den Camp H."/>
            <person name="Overmann J."/>
            <person name="Amann R."/>
            <person name="Jetten M.S.M."/>
            <person name="Mascher T."/>
            <person name="Medema M.H."/>
            <person name="Devos D.P."/>
            <person name="Kaster A.-K."/>
            <person name="Ovreas L."/>
            <person name="Rohde M."/>
            <person name="Galperin M.Y."/>
            <person name="Jogler C."/>
        </authorList>
    </citation>
    <scope>NUCLEOTIDE SEQUENCE [LARGE SCALE GENOMIC DNA]</scope>
    <source>
        <strain evidence="4 5">FC18</strain>
    </source>
</reference>
<dbReference type="CDD" id="cd05233">
    <property type="entry name" value="SDR_c"/>
    <property type="match status" value="1"/>
</dbReference>
<dbReference type="InterPro" id="IPR057326">
    <property type="entry name" value="KR_dom"/>
</dbReference>
<dbReference type="GO" id="GO:0050575">
    <property type="term" value="F:2-(S)-hydroxypropyl-CoM dehydrogenase activity"/>
    <property type="evidence" value="ECO:0007669"/>
    <property type="project" value="UniProtKB-EC"/>
</dbReference>
<dbReference type="PANTHER" id="PTHR43477">
    <property type="entry name" value="DIHYDROANTICAPSIN 7-DEHYDROGENASE"/>
    <property type="match status" value="1"/>
</dbReference>
<evidence type="ECO:0000313" key="5">
    <source>
        <dbReference type="Proteomes" id="UP000322214"/>
    </source>
</evidence>
<protein>
    <submittedName>
        <fullName evidence="4">2-(S)-hydroxypropyl-CoM dehydrogenase</fullName>
        <ecNumber evidence="4">1.1.1.269</ecNumber>
    </submittedName>
</protein>
<dbReference type="PANTHER" id="PTHR43477:SF1">
    <property type="entry name" value="DIHYDROANTICAPSIN 7-DEHYDROGENASE"/>
    <property type="match status" value="1"/>
</dbReference>
<sequence length="233" mass="24614">MSEKNFIVVGGSKGIGLGITKRLSAAGHQVIVLSRSALAEQLPGVTHHVFDVTTDDVDKSWLPNSIDGVAYCPGSINLRSFRSLKPEIFREDFELNVVGAVKVLQATHSGLKKNGASSVLLFSTVAVAQGMHAHASIAASKGAIEGLTRTLAAEFSPHTRVNCLAPALTDTPLTEKFFADPEKAKALGEKYPLGRTGSVDDLAEAGAFLLSQKSSWITGQVWGIDGGMSSVRK</sequence>